<dbReference type="RefSeq" id="XP_070903457.1">
    <property type="nucleotide sequence ID" value="XM_071036922.1"/>
</dbReference>
<gene>
    <name evidence="3" type="ORF">BJX68DRAFT_163947</name>
</gene>
<comment type="caution">
    <text evidence="3">The sequence shown here is derived from an EMBL/GenBank/DDBJ whole genome shotgun (WGS) entry which is preliminary data.</text>
</comment>
<sequence>MVNSVVLVIIFGALGTEKRETIWSRLREMEIWGLGNASNVMNHRALQDSQDLPCSLRPCWPWIRWQPSPRSKQRVCATHEGKRRDRSNGQSM</sequence>
<proteinExistence type="predicted"/>
<keyword evidence="2" id="KW-0732">Signal</keyword>
<protein>
    <submittedName>
        <fullName evidence="3">Uncharacterized protein</fullName>
    </submittedName>
</protein>
<dbReference type="GeneID" id="98152086"/>
<reference evidence="3 4" key="1">
    <citation type="submission" date="2024-07" db="EMBL/GenBank/DDBJ databases">
        <title>Section-level genome sequencing and comparative genomics of Aspergillus sections Usti and Cavernicolus.</title>
        <authorList>
            <consortium name="Lawrence Berkeley National Laboratory"/>
            <person name="Nybo J.L."/>
            <person name="Vesth T.C."/>
            <person name="Theobald S."/>
            <person name="Frisvad J.C."/>
            <person name="Larsen T.O."/>
            <person name="Kjaerboelling I."/>
            <person name="Rothschild-Mancinelli K."/>
            <person name="Lyhne E.K."/>
            <person name="Kogle M.E."/>
            <person name="Barry K."/>
            <person name="Clum A."/>
            <person name="Na H."/>
            <person name="Ledsgaard L."/>
            <person name="Lin J."/>
            <person name="Lipzen A."/>
            <person name="Kuo A."/>
            <person name="Riley R."/>
            <person name="Mondo S."/>
            <person name="LaButti K."/>
            <person name="Haridas S."/>
            <person name="Pangalinan J."/>
            <person name="Salamov A.A."/>
            <person name="Simmons B.A."/>
            <person name="Magnuson J.K."/>
            <person name="Chen J."/>
            <person name="Drula E."/>
            <person name="Henrissat B."/>
            <person name="Wiebenga A."/>
            <person name="Lubbers R.J."/>
            <person name="Gomes A.C."/>
            <person name="Macurrencykelacurrency M.R."/>
            <person name="Stajich J."/>
            <person name="Grigoriev I.V."/>
            <person name="Mortensen U.H."/>
            <person name="De vries R.P."/>
            <person name="Baker S.E."/>
            <person name="Andersen M.R."/>
        </authorList>
    </citation>
    <scope>NUCLEOTIDE SEQUENCE [LARGE SCALE GENOMIC DNA]</scope>
    <source>
        <strain evidence="3 4">CBS 756.74</strain>
    </source>
</reference>
<name>A0ABR4L180_9EURO</name>
<feature type="compositionally biased region" description="Basic and acidic residues" evidence="1">
    <location>
        <begin position="77"/>
        <end position="92"/>
    </location>
</feature>
<evidence type="ECO:0000313" key="4">
    <source>
        <dbReference type="Proteomes" id="UP001610444"/>
    </source>
</evidence>
<dbReference type="EMBL" id="JBFXLR010000005">
    <property type="protein sequence ID" value="KAL2858288.1"/>
    <property type="molecule type" value="Genomic_DNA"/>
</dbReference>
<evidence type="ECO:0000313" key="3">
    <source>
        <dbReference type="EMBL" id="KAL2858288.1"/>
    </source>
</evidence>
<evidence type="ECO:0000256" key="2">
    <source>
        <dbReference type="SAM" id="SignalP"/>
    </source>
</evidence>
<feature type="signal peptide" evidence="2">
    <location>
        <begin position="1"/>
        <end position="15"/>
    </location>
</feature>
<feature type="region of interest" description="Disordered" evidence="1">
    <location>
        <begin position="70"/>
        <end position="92"/>
    </location>
</feature>
<evidence type="ECO:0000256" key="1">
    <source>
        <dbReference type="SAM" id="MobiDB-lite"/>
    </source>
</evidence>
<feature type="chain" id="PRO_5045949683" evidence="2">
    <location>
        <begin position="16"/>
        <end position="92"/>
    </location>
</feature>
<keyword evidence="4" id="KW-1185">Reference proteome</keyword>
<accession>A0ABR4L180</accession>
<dbReference type="Proteomes" id="UP001610444">
    <property type="component" value="Unassembled WGS sequence"/>
</dbReference>
<organism evidence="3 4">
    <name type="scientific">Aspergillus pseudodeflectus</name>
    <dbReference type="NCBI Taxonomy" id="176178"/>
    <lineage>
        <taxon>Eukaryota</taxon>
        <taxon>Fungi</taxon>
        <taxon>Dikarya</taxon>
        <taxon>Ascomycota</taxon>
        <taxon>Pezizomycotina</taxon>
        <taxon>Eurotiomycetes</taxon>
        <taxon>Eurotiomycetidae</taxon>
        <taxon>Eurotiales</taxon>
        <taxon>Aspergillaceae</taxon>
        <taxon>Aspergillus</taxon>
        <taxon>Aspergillus subgen. Nidulantes</taxon>
    </lineage>
</organism>